<feature type="transmembrane region" description="Helical" evidence="1">
    <location>
        <begin position="31"/>
        <end position="47"/>
    </location>
</feature>
<protein>
    <submittedName>
        <fullName evidence="3">Two-component system sensor histidine kinase AgrC</fullName>
        <ecNumber evidence="3">2.7.13.-</ecNumber>
    </submittedName>
</protein>
<feature type="transmembrane region" description="Helical" evidence="1">
    <location>
        <begin position="151"/>
        <end position="174"/>
    </location>
</feature>
<reference evidence="3 4" key="1">
    <citation type="submission" date="2020-08" db="EMBL/GenBank/DDBJ databases">
        <title>Genomic Encyclopedia of Type Strains, Phase IV (KMG-IV): sequencing the most valuable type-strain genomes for metagenomic binning, comparative biology and taxonomic classification.</title>
        <authorList>
            <person name="Goeker M."/>
        </authorList>
    </citation>
    <scope>NUCLEOTIDE SEQUENCE [LARGE SCALE GENOMIC DNA]</scope>
    <source>
        <strain evidence="3 4">DSM 10633</strain>
    </source>
</reference>
<dbReference type="Proteomes" id="UP000557217">
    <property type="component" value="Unassembled WGS sequence"/>
</dbReference>
<dbReference type="AlphaFoldDB" id="A0A840Q016"/>
<evidence type="ECO:0000313" key="4">
    <source>
        <dbReference type="Proteomes" id="UP000557217"/>
    </source>
</evidence>
<dbReference type="PANTHER" id="PTHR40448:SF1">
    <property type="entry name" value="TWO-COMPONENT SENSOR HISTIDINE KINASE"/>
    <property type="match status" value="1"/>
</dbReference>
<accession>A0A840Q016</accession>
<evidence type="ECO:0000313" key="3">
    <source>
        <dbReference type="EMBL" id="MBB5150222.1"/>
    </source>
</evidence>
<evidence type="ECO:0000256" key="1">
    <source>
        <dbReference type="SAM" id="Phobius"/>
    </source>
</evidence>
<keyword evidence="3" id="KW-0808">Transferase</keyword>
<proteinExistence type="predicted"/>
<feature type="transmembrane region" description="Helical" evidence="1">
    <location>
        <begin position="54"/>
        <end position="76"/>
    </location>
</feature>
<keyword evidence="1" id="KW-1133">Transmembrane helix</keyword>
<dbReference type="InterPro" id="IPR032834">
    <property type="entry name" value="NatK-like_C"/>
</dbReference>
<feature type="transmembrane region" description="Helical" evidence="1">
    <location>
        <begin position="7"/>
        <end position="25"/>
    </location>
</feature>
<dbReference type="Gene3D" id="3.30.565.10">
    <property type="entry name" value="Histidine kinase-like ATPase, C-terminal domain"/>
    <property type="match status" value="1"/>
</dbReference>
<feature type="domain" description="Sensor histidine kinase NatK-like C-terminal" evidence="2">
    <location>
        <begin position="294"/>
        <end position="397"/>
    </location>
</feature>
<feature type="transmembrane region" description="Helical" evidence="1">
    <location>
        <begin position="116"/>
        <end position="139"/>
    </location>
</feature>
<name>A0A840Q016_URETH</name>
<dbReference type="Pfam" id="PF14501">
    <property type="entry name" value="HATPase_c_5"/>
    <property type="match status" value="1"/>
</dbReference>
<gene>
    <name evidence="3" type="ORF">HNR36_002622</name>
</gene>
<comment type="caution">
    <text evidence="3">The sequence shown here is derived from an EMBL/GenBank/DDBJ whole genome shotgun (WGS) entry which is preliminary data.</text>
</comment>
<dbReference type="SUPFAM" id="SSF55874">
    <property type="entry name" value="ATPase domain of HSP90 chaperone/DNA topoisomerase II/histidine kinase"/>
    <property type="match status" value="1"/>
</dbReference>
<organism evidence="3 4">
    <name type="scientific">Ureibacillus thermosphaericus</name>
    <dbReference type="NCBI Taxonomy" id="51173"/>
    <lineage>
        <taxon>Bacteria</taxon>
        <taxon>Bacillati</taxon>
        <taxon>Bacillota</taxon>
        <taxon>Bacilli</taxon>
        <taxon>Bacillales</taxon>
        <taxon>Caryophanaceae</taxon>
        <taxon>Ureibacillus</taxon>
    </lineage>
</organism>
<sequence>MQKIKLNLFSVSISLSIAVISLVSFYFLESWIAIIILFGSIVLALIFHSNLFKICIDLCLIIFIGMISDHIAQLVLNKNNNVFFHSLIFALCYAILFIIINLLINLYKRDYLPINFITKFLISILCCVTVIVLYLNIFIPTSYEELQLTRINLIIQICYLIVMSFLFILLIYSINETNKLKHEKIQKALFSQYMSSLNEINIEMQKFRHDYKNILITMERYIDNKDLDGLKKYFKEKIINTEKNTLLKNSLIHDLGNLELMELKGLLLTKLLTAVEKKIDIQIEIPEKIDSIYMDIIDLSRMIGILIDNAIEASIECENPFINLAIMKTNDNSVLMIIENNFTNTLDIHQLYKNHYSTKKGNRGYGLNNVKDILNNYPNVLMNTSIEENIFIQEIEIR</sequence>
<keyword evidence="3" id="KW-0418">Kinase</keyword>
<keyword evidence="1" id="KW-0812">Transmembrane</keyword>
<feature type="transmembrane region" description="Helical" evidence="1">
    <location>
        <begin position="82"/>
        <end position="104"/>
    </location>
</feature>
<dbReference type="GO" id="GO:0016301">
    <property type="term" value="F:kinase activity"/>
    <property type="evidence" value="ECO:0007669"/>
    <property type="project" value="UniProtKB-KW"/>
</dbReference>
<dbReference type="EC" id="2.7.13.-" evidence="3"/>
<dbReference type="EMBL" id="JACHGZ010000042">
    <property type="protein sequence ID" value="MBB5150222.1"/>
    <property type="molecule type" value="Genomic_DNA"/>
</dbReference>
<keyword evidence="4" id="KW-1185">Reference proteome</keyword>
<dbReference type="PANTHER" id="PTHR40448">
    <property type="entry name" value="TWO-COMPONENT SENSOR HISTIDINE KINASE"/>
    <property type="match status" value="1"/>
</dbReference>
<dbReference type="RefSeq" id="WP_168412522.1">
    <property type="nucleotide sequence ID" value="NZ_JAAXPW010000023.1"/>
</dbReference>
<evidence type="ECO:0000259" key="2">
    <source>
        <dbReference type="Pfam" id="PF14501"/>
    </source>
</evidence>
<dbReference type="GO" id="GO:0042802">
    <property type="term" value="F:identical protein binding"/>
    <property type="evidence" value="ECO:0007669"/>
    <property type="project" value="TreeGrafter"/>
</dbReference>
<keyword evidence="1" id="KW-0472">Membrane</keyword>
<dbReference type="InterPro" id="IPR036890">
    <property type="entry name" value="HATPase_C_sf"/>
</dbReference>